<evidence type="ECO:0000259" key="2">
    <source>
        <dbReference type="Pfam" id="PF00975"/>
    </source>
</evidence>
<protein>
    <submittedName>
        <fullName evidence="3">Alpha/beta fold hydrolase</fullName>
    </submittedName>
</protein>
<dbReference type="GO" id="GO:0008610">
    <property type="term" value="P:lipid biosynthetic process"/>
    <property type="evidence" value="ECO:0007669"/>
    <property type="project" value="TreeGrafter"/>
</dbReference>
<dbReference type="SUPFAM" id="SSF53474">
    <property type="entry name" value="alpha/beta-Hydrolases"/>
    <property type="match status" value="1"/>
</dbReference>
<comment type="similarity">
    <text evidence="1">Belongs to the thioesterase family.</text>
</comment>
<reference evidence="3 4" key="1">
    <citation type="journal article" date="2017" name="Syst. Appl. Microbiol.">
        <title>Soybeans inoculated with root zone soils of Canadian native legumes harbour diverse and novel Bradyrhizobium spp. that possess agricultural potential.</title>
        <authorList>
            <person name="Bromfield E.S.P."/>
            <person name="Cloutier S."/>
            <person name="Tambong J.T."/>
            <person name="Tran Thi T.V."/>
        </authorList>
    </citation>
    <scope>NUCLEOTIDE SEQUENCE [LARGE SCALE GENOMIC DNA]</scope>
    <source>
        <strain evidence="3 4">323S2</strain>
    </source>
</reference>
<dbReference type="Proteomes" id="UP000564836">
    <property type="component" value="Plasmid pBb323S2a"/>
</dbReference>
<name>A0A9X9YF17_9BRAD</name>
<keyword evidence="3" id="KW-0614">Plasmid</keyword>
<dbReference type="PANTHER" id="PTHR11487:SF0">
    <property type="entry name" value="S-ACYL FATTY ACID SYNTHASE THIOESTERASE, MEDIUM CHAIN"/>
    <property type="match status" value="1"/>
</dbReference>
<dbReference type="InterPro" id="IPR029058">
    <property type="entry name" value="AB_hydrolase_fold"/>
</dbReference>
<dbReference type="GO" id="GO:0016787">
    <property type="term" value="F:hydrolase activity"/>
    <property type="evidence" value="ECO:0007669"/>
    <property type="project" value="UniProtKB-KW"/>
</dbReference>
<evidence type="ECO:0000256" key="1">
    <source>
        <dbReference type="ARBA" id="ARBA00007169"/>
    </source>
</evidence>
<keyword evidence="3" id="KW-0378">Hydrolase</keyword>
<geneLocation type="plasmid" evidence="3 4">
    <name>pBb323S2a</name>
</geneLocation>
<dbReference type="PANTHER" id="PTHR11487">
    <property type="entry name" value="THIOESTERASE"/>
    <property type="match status" value="1"/>
</dbReference>
<proteinExistence type="inferred from homology"/>
<evidence type="ECO:0000313" key="3">
    <source>
        <dbReference type="EMBL" id="UGX89522.1"/>
    </source>
</evidence>
<organism evidence="3 4">
    <name type="scientific">Bradyrhizobium barranii subsp. barranii</name>
    <dbReference type="NCBI Taxonomy" id="2823807"/>
    <lineage>
        <taxon>Bacteria</taxon>
        <taxon>Pseudomonadati</taxon>
        <taxon>Pseudomonadota</taxon>
        <taxon>Alphaproteobacteria</taxon>
        <taxon>Hyphomicrobiales</taxon>
        <taxon>Nitrobacteraceae</taxon>
        <taxon>Bradyrhizobium</taxon>
        <taxon>Bradyrhizobium barranii</taxon>
    </lineage>
</organism>
<dbReference type="InterPro" id="IPR012223">
    <property type="entry name" value="TEII"/>
</dbReference>
<feature type="domain" description="Thioesterase" evidence="2">
    <location>
        <begin position="3"/>
        <end position="188"/>
    </location>
</feature>
<dbReference type="EMBL" id="CP088278">
    <property type="protein sequence ID" value="UGX89522.1"/>
    <property type="molecule type" value="Genomic_DNA"/>
</dbReference>
<dbReference type="AlphaFoldDB" id="A0A9X9YF17"/>
<reference evidence="3 4" key="2">
    <citation type="journal article" date="2022" name="Int. J. Syst. Evol. Microbiol.">
        <title>Strains of Bradyrhizobium barranii sp. nov. associated with legumes native to Canada are symbionts of soybeans and belong to different subspecies (subsp. barranii subsp. nov. and subsp. apii subsp. nov.) and symbiovars (sv. glycinearum and sv. septentrionale).</title>
        <authorList>
            <person name="Bromfield E.S.P."/>
            <person name="Cloutier S."/>
            <person name="Wasai-Hara S."/>
            <person name="Minamisawa K."/>
        </authorList>
    </citation>
    <scope>NUCLEOTIDE SEQUENCE [LARGE SCALE GENOMIC DNA]</scope>
    <source>
        <strain evidence="4">323S2</strain>
        <plasmid evidence="3 4">pBb323S2a</plasmid>
    </source>
</reference>
<sequence>MPREIDVLPVQLPGREERIDEPACRSMPALIAELLEAMAPCLDRPFALFGHSFGAAVAFELTRQLRRKPSHLFVSSWVPVDVSAGAVRPTRLTDPDFIARIGHYGGLPEAVTNDREMMSALIKPMRADVEILETYRPEAPVRLACPTTLLGGEDDPVVRPELLERWASHVHASVPVLLPGGHFYFRRSLPVLIDLVVSTLRPVLSAMSH</sequence>
<dbReference type="Gene3D" id="3.40.50.1820">
    <property type="entry name" value="alpha/beta hydrolase"/>
    <property type="match status" value="1"/>
</dbReference>
<gene>
    <name evidence="3" type="ORF">G6321_00001750</name>
</gene>
<dbReference type="InterPro" id="IPR001031">
    <property type="entry name" value="Thioesterase"/>
</dbReference>
<dbReference type="Pfam" id="PF00975">
    <property type="entry name" value="Thioesterase"/>
    <property type="match status" value="1"/>
</dbReference>
<evidence type="ECO:0000313" key="4">
    <source>
        <dbReference type="Proteomes" id="UP000564836"/>
    </source>
</evidence>
<accession>A0A9X9YF17</accession>